<proteinExistence type="predicted"/>
<reference evidence="1 2" key="1">
    <citation type="journal article" date="2020" name="Cell">
        <title>Large-Scale Comparative Analyses of Tick Genomes Elucidate Their Genetic Diversity and Vector Capacities.</title>
        <authorList>
            <consortium name="Tick Genome and Microbiome Consortium (TIGMIC)"/>
            <person name="Jia N."/>
            <person name="Wang J."/>
            <person name="Shi W."/>
            <person name="Du L."/>
            <person name="Sun Y."/>
            <person name="Zhan W."/>
            <person name="Jiang J.F."/>
            <person name="Wang Q."/>
            <person name="Zhang B."/>
            <person name="Ji P."/>
            <person name="Bell-Sakyi L."/>
            <person name="Cui X.M."/>
            <person name="Yuan T.T."/>
            <person name="Jiang B.G."/>
            <person name="Yang W.F."/>
            <person name="Lam T.T."/>
            <person name="Chang Q.C."/>
            <person name="Ding S.J."/>
            <person name="Wang X.J."/>
            <person name="Zhu J.G."/>
            <person name="Ruan X.D."/>
            <person name="Zhao L."/>
            <person name="Wei J.T."/>
            <person name="Ye R.Z."/>
            <person name="Que T.C."/>
            <person name="Du C.H."/>
            <person name="Zhou Y.H."/>
            <person name="Cheng J.X."/>
            <person name="Dai P.F."/>
            <person name="Guo W.B."/>
            <person name="Han X.H."/>
            <person name="Huang E.J."/>
            <person name="Li L.F."/>
            <person name="Wei W."/>
            <person name="Gao Y.C."/>
            <person name="Liu J.Z."/>
            <person name="Shao H.Z."/>
            <person name="Wang X."/>
            <person name="Wang C.C."/>
            <person name="Yang T.C."/>
            <person name="Huo Q.B."/>
            <person name="Li W."/>
            <person name="Chen H.Y."/>
            <person name="Chen S.E."/>
            <person name="Zhou L.G."/>
            <person name="Ni X.B."/>
            <person name="Tian J.H."/>
            <person name="Sheng Y."/>
            <person name="Liu T."/>
            <person name="Pan Y.S."/>
            <person name="Xia L.Y."/>
            <person name="Li J."/>
            <person name="Zhao F."/>
            <person name="Cao W.C."/>
        </authorList>
    </citation>
    <scope>NUCLEOTIDE SEQUENCE [LARGE SCALE GENOMIC DNA]</scope>
    <source>
        <strain evidence="1">Iper-2018</strain>
    </source>
</reference>
<dbReference type="Proteomes" id="UP000805193">
    <property type="component" value="Unassembled WGS sequence"/>
</dbReference>
<protein>
    <submittedName>
        <fullName evidence="1">Uncharacterized protein</fullName>
    </submittedName>
</protein>
<gene>
    <name evidence="1" type="ORF">HPB47_006139</name>
</gene>
<evidence type="ECO:0000313" key="2">
    <source>
        <dbReference type="Proteomes" id="UP000805193"/>
    </source>
</evidence>
<keyword evidence="2" id="KW-1185">Reference proteome</keyword>
<name>A0AC60PB21_IXOPE</name>
<dbReference type="EMBL" id="JABSTQ010010921">
    <property type="protein sequence ID" value="KAG0416775.1"/>
    <property type="molecule type" value="Genomic_DNA"/>
</dbReference>
<organism evidence="1 2">
    <name type="scientific">Ixodes persulcatus</name>
    <name type="common">Taiga tick</name>
    <dbReference type="NCBI Taxonomy" id="34615"/>
    <lineage>
        <taxon>Eukaryota</taxon>
        <taxon>Metazoa</taxon>
        <taxon>Ecdysozoa</taxon>
        <taxon>Arthropoda</taxon>
        <taxon>Chelicerata</taxon>
        <taxon>Arachnida</taxon>
        <taxon>Acari</taxon>
        <taxon>Parasitiformes</taxon>
        <taxon>Ixodida</taxon>
        <taxon>Ixodoidea</taxon>
        <taxon>Ixodidae</taxon>
        <taxon>Ixodinae</taxon>
        <taxon>Ixodes</taxon>
    </lineage>
</organism>
<comment type="caution">
    <text evidence="1">The sequence shown here is derived from an EMBL/GenBank/DDBJ whole genome shotgun (WGS) entry which is preliminary data.</text>
</comment>
<sequence>MSPIPDLILPWQKTTVTPATPISKRMTNAYRRRKLARRNEQSGGGDDEVRVYVVATFKDGVAATVVWHYENNIKRKTLQQCVLEAIGDMSASSSQ</sequence>
<evidence type="ECO:0000313" key="1">
    <source>
        <dbReference type="EMBL" id="KAG0416775.1"/>
    </source>
</evidence>
<accession>A0AC60PB21</accession>